<organism evidence="1 2">
    <name type="scientific">Trichogramma kaykai</name>
    <dbReference type="NCBI Taxonomy" id="54128"/>
    <lineage>
        <taxon>Eukaryota</taxon>
        <taxon>Metazoa</taxon>
        <taxon>Ecdysozoa</taxon>
        <taxon>Arthropoda</taxon>
        <taxon>Hexapoda</taxon>
        <taxon>Insecta</taxon>
        <taxon>Pterygota</taxon>
        <taxon>Neoptera</taxon>
        <taxon>Endopterygota</taxon>
        <taxon>Hymenoptera</taxon>
        <taxon>Apocrita</taxon>
        <taxon>Proctotrupomorpha</taxon>
        <taxon>Chalcidoidea</taxon>
        <taxon>Trichogrammatidae</taxon>
        <taxon>Trichogramma</taxon>
    </lineage>
</organism>
<name>A0ABD2VX19_9HYME</name>
<evidence type="ECO:0000313" key="1">
    <source>
        <dbReference type="EMBL" id="KAL3385112.1"/>
    </source>
</evidence>
<dbReference type="EMBL" id="JBJJXI010000159">
    <property type="protein sequence ID" value="KAL3385112.1"/>
    <property type="molecule type" value="Genomic_DNA"/>
</dbReference>
<dbReference type="AlphaFoldDB" id="A0ABD2VX19"/>
<proteinExistence type="predicted"/>
<evidence type="ECO:0000313" key="2">
    <source>
        <dbReference type="Proteomes" id="UP001627154"/>
    </source>
</evidence>
<reference evidence="1 2" key="1">
    <citation type="journal article" date="2024" name="bioRxiv">
        <title>A reference genome for Trichogramma kaykai: A tiny desert-dwelling parasitoid wasp with competing sex-ratio distorters.</title>
        <authorList>
            <person name="Culotta J."/>
            <person name="Lindsey A.R."/>
        </authorList>
    </citation>
    <scope>NUCLEOTIDE SEQUENCE [LARGE SCALE GENOMIC DNA]</scope>
    <source>
        <strain evidence="1 2">KSX58</strain>
    </source>
</reference>
<accession>A0ABD2VX19</accession>
<comment type="caution">
    <text evidence="1">The sequence shown here is derived from an EMBL/GenBank/DDBJ whole genome shotgun (WGS) entry which is preliminary data.</text>
</comment>
<sequence>MRRRRPILLSRRPLAVAFESVVRAAARRGAHPYAPAQYSFSERIMSLSAIALRALDYSNNLDEKIFFFSPLDTPRARTYGSVHDAPHRKSGAPDCES</sequence>
<dbReference type="Proteomes" id="UP001627154">
    <property type="component" value="Unassembled WGS sequence"/>
</dbReference>
<keyword evidence="2" id="KW-1185">Reference proteome</keyword>
<gene>
    <name evidence="1" type="ORF">TKK_019124</name>
</gene>
<protein>
    <submittedName>
        <fullName evidence="1">Uncharacterized protein</fullName>
    </submittedName>
</protein>